<dbReference type="PANTHER" id="PTHR47807:SF1">
    <property type="entry name" value="PROTEIN TBF1"/>
    <property type="match status" value="1"/>
</dbReference>
<dbReference type="GO" id="GO:0042803">
    <property type="term" value="F:protein homodimerization activity"/>
    <property type="evidence" value="ECO:0007669"/>
    <property type="project" value="InterPro"/>
</dbReference>
<keyword evidence="2" id="KW-0539">Nucleus</keyword>
<protein>
    <recommendedName>
        <fullName evidence="5">Telomere repeat-binding factor dimerisation domain-containing protein</fullName>
    </recommendedName>
</protein>
<feature type="domain" description="Telomere repeat-binding factor dimerisation" evidence="5">
    <location>
        <begin position="132"/>
        <end position="363"/>
    </location>
</feature>
<keyword evidence="7" id="KW-1185">Reference proteome</keyword>
<feature type="compositionally biased region" description="Low complexity" evidence="4">
    <location>
        <begin position="421"/>
        <end position="430"/>
    </location>
</feature>
<evidence type="ECO:0000313" key="7">
    <source>
        <dbReference type="Proteomes" id="UP000235371"/>
    </source>
</evidence>
<reference evidence="6 7" key="1">
    <citation type="submission" date="2016-04" db="EMBL/GenBank/DDBJ databases">
        <title>A degradative enzymes factory behind the ericoid mycorrhizal symbiosis.</title>
        <authorList>
            <consortium name="DOE Joint Genome Institute"/>
            <person name="Martino E."/>
            <person name="Morin E."/>
            <person name="Grelet G."/>
            <person name="Kuo A."/>
            <person name="Kohler A."/>
            <person name="Daghino S."/>
            <person name="Barry K."/>
            <person name="Choi C."/>
            <person name="Cichocki N."/>
            <person name="Clum A."/>
            <person name="Copeland A."/>
            <person name="Hainaut M."/>
            <person name="Haridas S."/>
            <person name="Labutti K."/>
            <person name="Lindquist E."/>
            <person name="Lipzen A."/>
            <person name="Khouja H.-R."/>
            <person name="Murat C."/>
            <person name="Ohm R."/>
            <person name="Olson A."/>
            <person name="Spatafora J."/>
            <person name="Veneault-Fourrey C."/>
            <person name="Henrissat B."/>
            <person name="Grigoriev I."/>
            <person name="Martin F."/>
            <person name="Perotto S."/>
        </authorList>
    </citation>
    <scope>NUCLEOTIDE SEQUENCE [LARGE SCALE GENOMIC DNA]</scope>
    <source>
        <strain evidence="6 7">E</strain>
    </source>
</reference>
<feature type="region of interest" description="Disordered" evidence="4">
    <location>
        <begin position="407"/>
        <end position="485"/>
    </location>
</feature>
<feature type="region of interest" description="Disordered" evidence="4">
    <location>
        <begin position="1"/>
        <end position="66"/>
    </location>
</feature>
<dbReference type="FunCoup" id="A0A2J6SVB3">
    <property type="interactions" value="475"/>
</dbReference>
<evidence type="ECO:0000256" key="2">
    <source>
        <dbReference type="ARBA" id="ARBA00023242"/>
    </source>
</evidence>
<evidence type="ECO:0000256" key="4">
    <source>
        <dbReference type="SAM" id="MobiDB-lite"/>
    </source>
</evidence>
<feature type="compositionally biased region" description="Polar residues" evidence="4">
    <location>
        <begin position="16"/>
        <end position="34"/>
    </location>
</feature>
<proteinExistence type="predicted"/>
<dbReference type="AlphaFoldDB" id="A0A2J6SVB3"/>
<dbReference type="Proteomes" id="UP000235371">
    <property type="component" value="Unassembled WGS sequence"/>
</dbReference>
<gene>
    <name evidence="6" type="ORF">K444DRAFT_108535</name>
</gene>
<feature type="region of interest" description="Disordered" evidence="4">
    <location>
        <begin position="598"/>
        <end position="628"/>
    </location>
</feature>
<dbReference type="Pfam" id="PF08558">
    <property type="entry name" value="TRF"/>
    <property type="match status" value="1"/>
</dbReference>
<dbReference type="GO" id="GO:0010833">
    <property type="term" value="P:telomere maintenance via telomere lengthening"/>
    <property type="evidence" value="ECO:0007669"/>
    <property type="project" value="TreeGrafter"/>
</dbReference>
<dbReference type="RefSeq" id="XP_024731507.1">
    <property type="nucleotide sequence ID" value="XM_024870306.1"/>
</dbReference>
<sequence>MAFSDEIPDPPIKQEASYSVTSGSSQAITAPKSLSQKRRRPDESQELGEKRQRIASGSSASRPAEPLSVKFREMLAQAEGAVMQQHAPSANRLQIYQEQAESSCPAGAQYEHIEPEGQSRGFMSDPHLYMRILSLPILESLSIQILSTLTQGHWLATLRVVQAPQSELGQAYTTLKSLFDQTKQIYSQNDPFLSADELNIHESEHRATIRITNLATFISSAFGGSVGFYELNDHFIETFTPDGEPMSKEAGDLFLSLKTQMFLSAVTQEEQERTKEDILEDFFPVGFDELLMSRHPAIELAESENEFLRASQERRYFLMTEANDIESIQEISSKFAWEDFLQSLSAHLSKTYGPMITPYMKRHALTAPAPPVRGVIQNTAQDTNNIAPSFAEVLKRATQATMDAFQPRSANNNTQNHEESSSPPQQSQHNATQDGSADAAKKKAPHPSQSVPTVVLYERARKAAASKANNGHRKPGVPSARRPWTPHEEGALMTGLDMVKGPHWSQILALFGQGGSHGEQLKDRNQVQLKDKARNLKLFFLKNSDEMPFYLKGVTGDLKTRAPGQASKKEAEARLKANAVEEKDRVNGIMTLAQGLQDHDYSDSAVSTPSPASDGSPFHEVEPASQEHALPVLQSEDEHLRQSLLAASGVSVRSGAAPTASMI</sequence>
<keyword evidence="3" id="KW-0131">Cell cycle</keyword>
<dbReference type="FunFam" id="1.10.10.60:FF:000137">
    <property type="entry name" value="MYB DNA binding protein"/>
    <property type="match status" value="1"/>
</dbReference>
<dbReference type="EMBL" id="KZ613859">
    <property type="protein sequence ID" value="PMD54603.1"/>
    <property type="molecule type" value="Genomic_DNA"/>
</dbReference>
<evidence type="ECO:0000256" key="3">
    <source>
        <dbReference type="ARBA" id="ARBA00023306"/>
    </source>
</evidence>
<dbReference type="OrthoDB" id="3366990at2759"/>
<evidence type="ECO:0000259" key="5">
    <source>
        <dbReference type="Pfam" id="PF08558"/>
    </source>
</evidence>
<dbReference type="GeneID" id="36578388"/>
<evidence type="ECO:0000256" key="1">
    <source>
        <dbReference type="ARBA" id="ARBA00023125"/>
    </source>
</evidence>
<dbReference type="InterPro" id="IPR052833">
    <property type="entry name" value="Telomeric_DNA-bd_trans-reg"/>
</dbReference>
<dbReference type="InterPro" id="IPR009057">
    <property type="entry name" value="Homeodomain-like_sf"/>
</dbReference>
<keyword evidence="1" id="KW-0238">DNA-binding</keyword>
<feature type="compositionally biased region" description="Basic and acidic residues" evidence="4">
    <location>
        <begin position="40"/>
        <end position="52"/>
    </location>
</feature>
<dbReference type="PANTHER" id="PTHR47807">
    <property type="entry name" value="PROTEIN TBF1"/>
    <property type="match status" value="1"/>
</dbReference>
<dbReference type="Gene3D" id="1.10.10.60">
    <property type="entry name" value="Homeodomain-like"/>
    <property type="match status" value="1"/>
</dbReference>
<dbReference type="InterPro" id="IPR013867">
    <property type="entry name" value="Telomere_rpt-bd_fac_dimer_dom"/>
</dbReference>
<dbReference type="STRING" id="1095630.A0A2J6SVB3"/>
<dbReference type="GO" id="GO:0003691">
    <property type="term" value="F:double-stranded telomeric DNA binding"/>
    <property type="evidence" value="ECO:0007669"/>
    <property type="project" value="TreeGrafter"/>
</dbReference>
<feature type="compositionally biased region" description="Polar residues" evidence="4">
    <location>
        <begin position="604"/>
        <end position="613"/>
    </location>
</feature>
<dbReference type="SUPFAM" id="SSF46689">
    <property type="entry name" value="Homeodomain-like"/>
    <property type="match status" value="1"/>
</dbReference>
<dbReference type="InParanoid" id="A0A2J6SVB3"/>
<accession>A0A2J6SVB3</accession>
<evidence type="ECO:0000313" key="6">
    <source>
        <dbReference type="EMBL" id="PMD54603.1"/>
    </source>
</evidence>
<name>A0A2J6SVB3_9HELO</name>
<organism evidence="6 7">
    <name type="scientific">Hyaloscypha bicolor E</name>
    <dbReference type="NCBI Taxonomy" id="1095630"/>
    <lineage>
        <taxon>Eukaryota</taxon>
        <taxon>Fungi</taxon>
        <taxon>Dikarya</taxon>
        <taxon>Ascomycota</taxon>
        <taxon>Pezizomycotina</taxon>
        <taxon>Leotiomycetes</taxon>
        <taxon>Helotiales</taxon>
        <taxon>Hyaloscyphaceae</taxon>
        <taxon>Hyaloscypha</taxon>
        <taxon>Hyaloscypha bicolor</taxon>
    </lineage>
</organism>